<dbReference type="Pfam" id="PF00085">
    <property type="entry name" value="Thioredoxin"/>
    <property type="match status" value="4"/>
</dbReference>
<dbReference type="InterPro" id="IPR001623">
    <property type="entry name" value="DnaJ_domain"/>
</dbReference>
<name>A0ABQ9J955_9CUCU</name>
<dbReference type="Gene3D" id="3.40.30.10">
    <property type="entry name" value="Glutaredoxin"/>
    <property type="match status" value="5"/>
</dbReference>
<reference evidence="10" key="1">
    <citation type="journal article" date="2023" name="Insect Mol. Biol.">
        <title>Genome sequencing provides insights into the evolution of gene families encoding plant cell wall-degrading enzymes in longhorned beetles.</title>
        <authorList>
            <person name="Shin N.R."/>
            <person name="Okamura Y."/>
            <person name="Kirsch R."/>
            <person name="Pauchet Y."/>
        </authorList>
    </citation>
    <scope>NUCLEOTIDE SEQUENCE</scope>
    <source>
        <strain evidence="10">MMC_N1</strain>
    </source>
</reference>
<evidence type="ECO:0000256" key="6">
    <source>
        <dbReference type="ARBA" id="ARBA00035043"/>
    </source>
</evidence>
<dbReference type="InterPro" id="IPR052460">
    <property type="entry name" value="ER_disulfide_reductase"/>
</dbReference>
<dbReference type="Proteomes" id="UP001162164">
    <property type="component" value="Unassembled WGS sequence"/>
</dbReference>
<gene>
    <name evidence="10" type="ORF">NQ317_019880</name>
</gene>
<proteinExistence type="predicted"/>
<dbReference type="CDD" id="cd06257">
    <property type="entry name" value="DnaJ"/>
    <property type="match status" value="1"/>
</dbReference>
<keyword evidence="11" id="KW-1185">Reference proteome</keyword>
<dbReference type="PANTHER" id="PTHR44340">
    <property type="entry name" value="DNAJ HOMOLOG SUBFAMILY C MEMBER 10"/>
    <property type="match status" value="1"/>
</dbReference>
<protein>
    <recommendedName>
        <fullName evidence="2">DnaJ homolog subfamily C member 10</fullName>
    </recommendedName>
    <alternativeName>
        <fullName evidence="3">DnaJ homolog subfamily C member 16</fullName>
    </alternativeName>
    <alternativeName>
        <fullName evidence="6">Endoplasmic reticulum DNA J domain-containing protein 8</fullName>
    </alternativeName>
</protein>
<dbReference type="InterPro" id="IPR036249">
    <property type="entry name" value="Thioredoxin-like_sf"/>
</dbReference>
<dbReference type="SUPFAM" id="SSF46565">
    <property type="entry name" value="Chaperone J-domain"/>
    <property type="match status" value="1"/>
</dbReference>
<feature type="signal peptide" evidence="7">
    <location>
        <begin position="1"/>
        <end position="22"/>
    </location>
</feature>
<comment type="caution">
    <text evidence="10">The sequence shown here is derived from an EMBL/GenBank/DDBJ whole genome shotgun (WGS) entry which is preliminary data.</text>
</comment>
<dbReference type="SMART" id="SM00271">
    <property type="entry name" value="DnaJ"/>
    <property type="match status" value="1"/>
</dbReference>
<comment type="function">
    <text evidence="5">Plays an important role in regulating the size of autophagosomes during the formation process.</text>
</comment>
<evidence type="ECO:0000256" key="1">
    <source>
        <dbReference type="ARBA" id="ARBA00004163"/>
    </source>
</evidence>
<evidence type="ECO:0000313" key="10">
    <source>
        <dbReference type="EMBL" id="KAJ8974644.1"/>
    </source>
</evidence>
<feature type="domain" description="J" evidence="8">
    <location>
        <begin position="25"/>
        <end position="90"/>
    </location>
</feature>
<feature type="domain" description="Thioredoxin" evidence="9">
    <location>
        <begin position="47"/>
        <end position="210"/>
    </location>
</feature>
<dbReference type="InterPro" id="IPR036869">
    <property type="entry name" value="J_dom_sf"/>
</dbReference>
<dbReference type="Pfam" id="PF00226">
    <property type="entry name" value="DnaJ"/>
    <property type="match status" value="1"/>
</dbReference>
<dbReference type="PANTHER" id="PTHR44340:SF1">
    <property type="entry name" value="DNAJ HOMOLOG SUBFAMILY C MEMBER 10"/>
    <property type="match status" value="1"/>
</dbReference>
<dbReference type="PROSITE" id="PS51352">
    <property type="entry name" value="THIOREDOXIN_2"/>
    <property type="match status" value="3"/>
</dbReference>
<comment type="subcellular location">
    <subcellularLocation>
        <location evidence="1">Endoplasmic reticulum membrane</location>
        <topology evidence="1">Single-pass type IV membrane protein</topology>
    </subcellularLocation>
</comment>
<organism evidence="10 11">
    <name type="scientific">Molorchus minor</name>
    <dbReference type="NCBI Taxonomy" id="1323400"/>
    <lineage>
        <taxon>Eukaryota</taxon>
        <taxon>Metazoa</taxon>
        <taxon>Ecdysozoa</taxon>
        <taxon>Arthropoda</taxon>
        <taxon>Hexapoda</taxon>
        <taxon>Insecta</taxon>
        <taxon>Pterygota</taxon>
        <taxon>Neoptera</taxon>
        <taxon>Endopterygota</taxon>
        <taxon>Coleoptera</taxon>
        <taxon>Polyphaga</taxon>
        <taxon>Cucujiformia</taxon>
        <taxon>Chrysomeloidea</taxon>
        <taxon>Cerambycidae</taxon>
        <taxon>Lamiinae</taxon>
        <taxon>Monochamini</taxon>
        <taxon>Molorchus</taxon>
    </lineage>
</organism>
<evidence type="ECO:0000256" key="5">
    <source>
        <dbReference type="ARBA" id="ARBA00035002"/>
    </source>
</evidence>
<dbReference type="SUPFAM" id="SSF52833">
    <property type="entry name" value="Thioredoxin-like"/>
    <property type="match status" value="4"/>
</dbReference>
<evidence type="ECO:0000259" key="8">
    <source>
        <dbReference type="PROSITE" id="PS50076"/>
    </source>
</evidence>
<keyword evidence="7" id="KW-0732">Signal</keyword>
<dbReference type="PRINTS" id="PR00625">
    <property type="entry name" value="JDOMAIN"/>
</dbReference>
<evidence type="ECO:0000256" key="2">
    <source>
        <dbReference type="ARBA" id="ARBA00020920"/>
    </source>
</evidence>
<dbReference type="InterPro" id="IPR013766">
    <property type="entry name" value="Thioredoxin_domain"/>
</dbReference>
<feature type="domain" description="Thioredoxin" evidence="9">
    <location>
        <begin position="598"/>
        <end position="708"/>
    </location>
</feature>
<evidence type="ECO:0000256" key="3">
    <source>
        <dbReference type="ARBA" id="ARBA00020921"/>
    </source>
</evidence>
<feature type="chain" id="PRO_5046739597" description="DnaJ homolog subfamily C member 10" evidence="7">
    <location>
        <begin position="23"/>
        <end position="718"/>
    </location>
</feature>
<dbReference type="Gene3D" id="1.10.287.110">
    <property type="entry name" value="DnaJ domain"/>
    <property type="match status" value="1"/>
</dbReference>
<evidence type="ECO:0000259" key="9">
    <source>
        <dbReference type="PROSITE" id="PS51352"/>
    </source>
</evidence>
<dbReference type="EMBL" id="JAPWTJ010000955">
    <property type="protein sequence ID" value="KAJ8974644.1"/>
    <property type="molecule type" value="Genomic_DNA"/>
</dbReference>
<accession>A0ABQ9J955</accession>
<dbReference type="PRINTS" id="PR00421">
    <property type="entry name" value="THIOREDOXIN"/>
</dbReference>
<dbReference type="PROSITE" id="PS00636">
    <property type="entry name" value="DNAJ_1"/>
    <property type="match status" value="1"/>
</dbReference>
<evidence type="ECO:0000313" key="11">
    <source>
        <dbReference type="Proteomes" id="UP001162164"/>
    </source>
</evidence>
<dbReference type="InterPro" id="IPR018253">
    <property type="entry name" value="DnaJ_domain_CS"/>
</dbReference>
<evidence type="ECO:0000256" key="4">
    <source>
        <dbReference type="ARBA" id="ARBA00023006"/>
    </source>
</evidence>
<evidence type="ECO:0000256" key="7">
    <source>
        <dbReference type="SAM" id="SignalP"/>
    </source>
</evidence>
<dbReference type="InterPro" id="IPR017937">
    <property type="entry name" value="Thioredoxin_CS"/>
</dbReference>
<dbReference type="PROSITE" id="PS00194">
    <property type="entry name" value="THIOREDOXIN_1"/>
    <property type="match status" value="1"/>
</dbReference>
<feature type="domain" description="Thioredoxin" evidence="9">
    <location>
        <begin position="455"/>
        <end position="596"/>
    </location>
</feature>
<sequence>MRLFTITTFILVAFVIDLHSKAEEDYYKLLGVSRDATSKEIRKAFKLLAVKLHPDKNKDDKDADSNFIEIVKAYEVLKDPETRKHYDLHGGTSLEYMTDDPVIVTLSKSDFEINILDDSQAWFVNFYSPNCHHCHEMAPTWRKLAQELEGVIRVGAVNCEDDFPLCYHLSIEAYPTLLYYEKETHLHEGERYNGDRTVEALQEFILSKIKEGLMNIGRIDDSNLCEKISVSYKQKPIVYWDVQENKSALYSIETSDTKNILEDVINKLPNPETINDERFRDIRKQLREGNENPWLLCFYMGTATDLNLQLKRLPALVTNVNLGLVHCGRSAGLCGSLHVLRYPTWGVLKVGGAFELHHGRDVLYEVAAFARDGSKSTNLHALSPADFYNIVNLGTPWLVDWYAPWCPPVKRVLPELRKASYEYNTDTIQFGTVDCTIHKELCTKQGISSYPTIMLYNGTQTHRFSGLPVVDHIVEFVGDMLNPIVLLLDSDNFLQLMRKPKDELWAVDFFAPWCGPCQRLAPEWRRLAKQVSKFPEVKVAQVDCVANADLCDAQNIRSYPTIRLYPLGSKGLSTVAIYNGNRDAVSLKRWLISFLPSLVEPFTAKDFKYQILSKNYYLPWLVDFYAPWCGHCVHFEPEFRTVAKQLEGQVRTAKIDCEAERNFCGGQRVTGYPTVRLYMSPQEYYTIEDQGSSNIVAQVKEKVKAYRKRHGHDTHDEL</sequence>
<dbReference type="CDD" id="cd02961">
    <property type="entry name" value="PDI_a_family"/>
    <property type="match status" value="1"/>
</dbReference>
<dbReference type="PROSITE" id="PS50076">
    <property type="entry name" value="DNAJ_2"/>
    <property type="match status" value="1"/>
</dbReference>
<keyword evidence="4" id="KW-0072">Autophagy</keyword>